<evidence type="ECO:0000256" key="5">
    <source>
        <dbReference type="ARBA" id="ARBA00022528"/>
    </source>
</evidence>
<evidence type="ECO:0000256" key="3">
    <source>
        <dbReference type="ARBA" id="ARBA00006577"/>
    </source>
</evidence>
<evidence type="ECO:0000256" key="6">
    <source>
        <dbReference type="ARBA" id="ARBA00022640"/>
    </source>
</evidence>
<evidence type="ECO:0000256" key="2">
    <source>
        <dbReference type="ARBA" id="ARBA00004456"/>
    </source>
</evidence>
<evidence type="ECO:0000256" key="12">
    <source>
        <dbReference type="SAM" id="MobiDB-lite"/>
    </source>
</evidence>
<name>A0A803KSM9_CHEQI</name>
<reference evidence="14" key="2">
    <citation type="submission" date="2021-03" db="UniProtKB">
        <authorList>
            <consortium name="EnsemblPlants"/>
        </authorList>
    </citation>
    <scope>IDENTIFICATION</scope>
</reference>
<dbReference type="SUPFAM" id="SSF54534">
    <property type="entry name" value="FKBP-like"/>
    <property type="match status" value="1"/>
</dbReference>
<comment type="similarity">
    <text evidence="3">Belongs to the FKBP-type PPIase family.</text>
</comment>
<evidence type="ECO:0000256" key="7">
    <source>
        <dbReference type="ARBA" id="ARBA00022946"/>
    </source>
</evidence>
<dbReference type="PANTHER" id="PTHR47833">
    <property type="entry name" value="PHOTOSYNTHETIC NDH SUBUNIT OF LUMENAL LOCATION 4, CHLOROPLASTIC"/>
    <property type="match status" value="1"/>
</dbReference>
<feature type="region of interest" description="Disordered" evidence="12">
    <location>
        <begin position="67"/>
        <end position="86"/>
    </location>
</feature>
<dbReference type="EC" id="5.2.1.8" evidence="4 11"/>
<evidence type="ECO:0000256" key="1">
    <source>
        <dbReference type="ARBA" id="ARBA00000971"/>
    </source>
</evidence>
<accession>A0A803KSM9</accession>
<dbReference type="InterPro" id="IPR046357">
    <property type="entry name" value="PPIase_dom_sf"/>
</dbReference>
<dbReference type="PANTHER" id="PTHR47833:SF1">
    <property type="entry name" value="PHOTOSYNTHETIC NDH SUBUNIT OF LUMENAL LOCATION 4, CHLOROPLASTIC"/>
    <property type="match status" value="1"/>
</dbReference>
<feature type="domain" description="PPIase FKBP-type" evidence="13">
    <location>
        <begin position="162"/>
        <end position="261"/>
    </location>
</feature>
<evidence type="ECO:0000313" key="14">
    <source>
        <dbReference type="EnsemblPlants" id="AUR62002037-RA:cds"/>
    </source>
</evidence>
<comment type="catalytic activity">
    <reaction evidence="1 11">
        <text>[protein]-peptidylproline (omega=180) = [protein]-peptidylproline (omega=0)</text>
        <dbReference type="Rhea" id="RHEA:16237"/>
        <dbReference type="Rhea" id="RHEA-COMP:10747"/>
        <dbReference type="Rhea" id="RHEA-COMP:10748"/>
        <dbReference type="ChEBI" id="CHEBI:83833"/>
        <dbReference type="ChEBI" id="CHEBI:83834"/>
        <dbReference type="EC" id="5.2.1.8"/>
    </reaction>
</comment>
<dbReference type="GO" id="GO:0003755">
    <property type="term" value="F:peptidyl-prolyl cis-trans isomerase activity"/>
    <property type="evidence" value="ECO:0007669"/>
    <property type="project" value="UniProtKB-KW"/>
</dbReference>
<dbReference type="AlphaFoldDB" id="A0A803KSM9"/>
<protein>
    <recommendedName>
        <fullName evidence="4 11">peptidylprolyl isomerase</fullName>
        <ecNumber evidence="4 11">5.2.1.8</ecNumber>
    </recommendedName>
</protein>
<sequence length="267" mass="28611">MYLSFCLLPCIWDKKSVSTSPPTRRSTKKIKMAVCATAATTAALTAIANANSSTSKKLSKLKFRTLKPTSNKSNPSSPTGWLDDTDKKMSANVAGRRKVLEMGLIGVMAASTMAFGFPSEADALRVEYYATTAEPSCELNVVRSGLAYCDLVVGSGPAAPYNTLINVHYTARFGDETVFDSSYKRGRPLTMRIGVGKVIRGLDQGIFGGDGVPPMQVGGKRKLRIPPELAYGPEPAGCFSGDCNIPANATLLYDINFVNIYSGNRAK</sequence>
<proteinExistence type="inferred from homology"/>
<keyword evidence="10" id="KW-1015">Disulfide bond</keyword>
<organism evidence="14 15">
    <name type="scientific">Chenopodium quinoa</name>
    <name type="common">Quinoa</name>
    <dbReference type="NCBI Taxonomy" id="63459"/>
    <lineage>
        <taxon>Eukaryota</taxon>
        <taxon>Viridiplantae</taxon>
        <taxon>Streptophyta</taxon>
        <taxon>Embryophyta</taxon>
        <taxon>Tracheophyta</taxon>
        <taxon>Spermatophyta</taxon>
        <taxon>Magnoliopsida</taxon>
        <taxon>eudicotyledons</taxon>
        <taxon>Gunneridae</taxon>
        <taxon>Pentapetalae</taxon>
        <taxon>Caryophyllales</taxon>
        <taxon>Chenopodiaceae</taxon>
        <taxon>Chenopodioideae</taxon>
        <taxon>Atripliceae</taxon>
        <taxon>Chenopodium</taxon>
    </lineage>
</organism>
<keyword evidence="8" id="KW-0793">Thylakoid</keyword>
<evidence type="ECO:0000313" key="15">
    <source>
        <dbReference type="Proteomes" id="UP000596660"/>
    </source>
</evidence>
<dbReference type="Gene3D" id="3.10.50.40">
    <property type="match status" value="1"/>
</dbReference>
<feature type="compositionally biased region" description="Low complexity" evidence="12">
    <location>
        <begin position="67"/>
        <end position="79"/>
    </location>
</feature>
<comment type="subcellular location">
    <subcellularLocation>
        <location evidence="2">Plastid</location>
        <location evidence="2">Chloroplast thylakoid lumen</location>
    </subcellularLocation>
</comment>
<dbReference type="PROSITE" id="PS50059">
    <property type="entry name" value="FKBP_PPIASE"/>
    <property type="match status" value="1"/>
</dbReference>
<evidence type="ECO:0000256" key="9">
    <source>
        <dbReference type="ARBA" id="ARBA00023110"/>
    </source>
</evidence>
<dbReference type="OMA" id="SCELNFA"/>
<keyword evidence="5" id="KW-0150">Chloroplast</keyword>
<evidence type="ECO:0000256" key="10">
    <source>
        <dbReference type="ARBA" id="ARBA00023157"/>
    </source>
</evidence>
<dbReference type="EnsemblPlants" id="AUR62002037-RA">
    <property type="protein sequence ID" value="AUR62002037-RA:cds"/>
    <property type="gene ID" value="AUR62002037"/>
</dbReference>
<keyword evidence="6" id="KW-0934">Plastid</keyword>
<reference evidence="14" key="1">
    <citation type="journal article" date="2017" name="Nature">
        <title>The genome of Chenopodium quinoa.</title>
        <authorList>
            <person name="Jarvis D.E."/>
            <person name="Ho Y.S."/>
            <person name="Lightfoot D.J."/>
            <person name="Schmoeckel S.M."/>
            <person name="Li B."/>
            <person name="Borm T.J.A."/>
            <person name="Ohyanagi H."/>
            <person name="Mineta K."/>
            <person name="Michell C.T."/>
            <person name="Saber N."/>
            <person name="Kharbatia N.M."/>
            <person name="Rupper R.R."/>
            <person name="Sharp A.R."/>
            <person name="Dally N."/>
            <person name="Boughton B.A."/>
            <person name="Woo Y.H."/>
            <person name="Gao G."/>
            <person name="Schijlen E.G.W.M."/>
            <person name="Guo X."/>
            <person name="Momin A.A."/>
            <person name="Negrao S."/>
            <person name="Al-Babili S."/>
            <person name="Gehring C."/>
            <person name="Roessner U."/>
            <person name="Jung C."/>
            <person name="Murphy K."/>
            <person name="Arold S.T."/>
            <person name="Gojobori T."/>
            <person name="van der Linden C.G."/>
            <person name="van Loo E.N."/>
            <person name="Jellen E.N."/>
            <person name="Maughan P.J."/>
            <person name="Tester M."/>
        </authorList>
    </citation>
    <scope>NUCLEOTIDE SEQUENCE [LARGE SCALE GENOMIC DNA]</scope>
    <source>
        <strain evidence="14">cv. PI 614886</strain>
    </source>
</reference>
<evidence type="ECO:0000259" key="13">
    <source>
        <dbReference type="PROSITE" id="PS50059"/>
    </source>
</evidence>
<evidence type="ECO:0000256" key="4">
    <source>
        <dbReference type="ARBA" id="ARBA00013194"/>
    </source>
</evidence>
<dbReference type="InterPro" id="IPR001179">
    <property type="entry name" value="PPIase_FKBP_dom"/>
</dbReference>
<keyword evidence="15" id="KW-1185">Reference proteome</keyword>
<keyword evidence="11" id="KW-0413">Isomerase</keyword>
<dbReference type="Pfam" id="PF00254">
    <property type="entry name" value="FKBP_C"/>
    <property type="match status" value="1"/>
</dbReference>
<gene>
    <name evidence="14" type="primary">LOC110717926</name>
</gene>
<keyword evidence="9 11" id="KW-0697">Rotamase</keyword>
<dbReference type="GO" id="GO:0009543">
    <property type="term" value="C:chloroplast thylakoid lumen"/>
    <property type="evidence" value="ECO:0007669"/>
    <property type="project" value="UniProtKB-SubCell"/>
</dbReference>
<evidence type="ECO:0000256" key="11">
    <source>
        <dbReference type="PROSITE-ProRule" id="PRU00277"/>
    </source>
</evidence>
<evidence type="ECO:0000256" key="8">
    <source>
        <dbReference type="ARBA" id="ARBA00023078"/>
    </source>
</evidence>
<dbReference type="SMR" id="A0A803KSM9"/>
<dbReference type="InterPro" id="IPR044183">
    <property type="entry name" value="PNSL4/FKBP13-like"/>
</dbReference>
<dbReference type="FunFam" id="3.10.50.40:FF:000032">
    <property type="entry name" value="Peptidylprolyl isomerase"/>
    <property type="match status" value="1"/>
</dbReference>
<keyword evidence="7" id="KW-0809">Transit peptide</keyword>
<dbReference type="Gramene" id="AUR62002037-RA">
    <property type="protein sequence ID" value="AUR62002037-RA:cds"/>
    <property type="gene ID" value="AUR62002037"/>
</dbReference>
<dbReference type="Proteomes" id="UP000596660">
    <property type="component" value="Unplaced"/>
</dbReference>